<organism evidence="2 3">
    <name type="scientific">Brassica cretica</name>
    <name type="common">Mustard</name>
    <dbReference type="NCBI Taxonomy" id="69181"/>
    <lineage>
        <taxon>Eukaryota</taxon>
        <taxon>Viridiplantae</taxon>
        <taxon>Streptophyta</taxon>
        <taxon>Embryophyta</taxon>
        <taxon>Tracheophyta</taxon>
        <taxon>Spermatophyta</taxon>
        <taxon>Magnoliopsida</taxon>
        <taxon>eudicotyledons</taxon>
        <taxon>Gunneridae</taxon>
        <taxon>Pentapetalae</taxon>
        <taxon>rosids</taxon>
        <taxon>malvids</taxon>
        <taxon>Brassicales</taxon>
        <taxon>Brassicaceae</taxon>
        <taxon>Brassiceae</taxon>
        <taxon>Brassica</taxon>
    </lineage>
</organism>
<dbReference type="EMBL" id="QGKX02002183">
    <property type="protein sequence ID" value="KAF3489611.1"/>
    <property type="molecule type" value="Genomic_DNA"/>
</dbReference>
<feature type="region of interest" description="Disordered" evidence="1">
    <location>
        <begin position="1"/>
        <end position="85"/>
    </location>
</feature>
<accession>A0A8S9N2D4</accession>
<reference evidence="2" key="1">
    <citation type="submission" date="2019-12" db="EMBL/GenBank/DDBJ databases">
        <title>Genome sequencing and annotation of Brassica cretica.</title>
        <authorList>
            <person name="Studholme D.J."/>
            <person name="Sarris P."/>
        </authorList>
    </citation>
    <scope>NUCLEOTIDE SEQUENCE</scope>
    <source>
        <strain evidence="2">PFS-109/04</strain>
        <tissue evidence="2">Leaf</tissue>
    </source>
</reference>
<protein>
    <submittedName>
        <fullName evidence="2">Uncharacterized protein</fullName>
    </submittedName>
</protein>
<feature type="compositionally biased region" description="Basic residues" evidence="1">
    <location>
        <begin position="50"/>
        <end position="68"/>
    </location>
</feature>
<dbReference type="AlphaFoldDB" id="A0A8S9N2D4"/>
<name>A0A8S9N2D4_BRACR</name>
<evidence type="ECO:0000256" key="1">
    <source>
        <dbReference type="SAM" id="MobiDB-lite"/>
    </source>
</evidence>
<feature type="compositionally biased region" description="Polar residues" evidence="1">
    <location>
        <begin position="28"/>
        <end position="44"/>
    </location>
</feature>
<feature type="region of interest" description="Disordered" evidence="1">
    <location>
        <begin position="97"/>
        <end position="124"/>
    </location>
</feature>
<gene>
    <name evidence="2" type="ORF">F2Q69_00053858</name>
</gene>
<comment type="caution">
    <text evidence="2">The sequence shown here is derived from an EMBL/GenBank/DDBJ whole genome shotgun (WGS) entry which is preliminary data.</text>
</comment>
<feature type="compositionally biased region" description="Acidic residues" evidence="1">
    <location>
        <begin position="103"/>
        <end position="112"/>
    </location>
</feature>
<proteinExistence type="predicted"/>
<dbReference type="Proteomes" id="UP000712600">
    <property type="component" value="Unassembled WGS sequence"/>
</dbReference>
<evidence type="ECO:0000313" key="3">
    <source>
        <dbReference type="Proteomes" id="UP000712600"/>
    </source>
</evidence>
<evidence type="ECO:0000313" key="2">
    <source>
        <dbReference type="EMBL" id="KAF3489611.1"/>
    </source>
</evidence>
<sequence length="158" mass="17067">MAILVTSSPSSSSPIDPGGASDNRVSNRETPQSQLIVQVVPSKTTDIKKNRARSRSRRRSRSRARAKARALSSPPEVIPVEVSSLQTEESLDLAAKEMGEGETQLEEGEISEESGAGVKNGDEDGKTARLRQILRFSLLDLGSQLSSFDLENESIDVT</sequence>